<dbReference type="SUPFAM" id="SSF54001">
    <property type="entry name" value="Cysteine proteinases"/>
    <property type="match status" value="1"/>
</dbReference>
<evidence type="ECO:0000313" key="3">
    <source>
        <dbReference type="EMBL" id="CEM45594.1"/>
    </source>
</evidence>
<feature type="domain" description="USP" evidence="2">
    <location>
        <begin position="1"/>
        <end position="74"/>
    </location>
</feature>
<feature type="region of interest" description="Disordered" evidence="1">
    <location>
        <begin position="202"/>
        <end position="244"/>
    </location>
</feature>
<evidence type="ECO:0000256" key="1">
    <source>
        <dbReference type="SAM" id="MobiDB-lite"/>
    </source>
</evidence>
<feature type="compositionally biased region" description="Low complexity" evidence="1">
    <location>
        <begin position="204"/>
        <end position="216"/>
    </location>
</feature>
<dbReference type="EMBL" id="CDMZ01003228">
    <property type="protein sequence ID" value="CEM45594.1"/>
    <property type="molecule type" value="Genomic_DNA"/>
</dbReference>
<accession>A0A0G4HMY1</accession>
<gene>
    <name evidence="3" type="ORF">Cvel_7583</name>
</gene>
<evidence type="ECO:0000259" key="2">
    <source>
        <dbReference type="PROSITE" id="PS50235"/>
    </source>
</evidence>
<proteinExistence type="predicted"/>
<dbReference type="AlphaFoldDB" id="A0A0G4HMY1"/>
<dbReference type="Pfam" id="PF00443">
    <property type="entry name" value="UCH"/>
    <property type="match status" value="1"/>
</dbReference>
<dbReference type="PROSITE" id="PS00973">
    <property type="entry name" value="USP_2"/>
    <property type="match status" value="1"/>
</dbReference>
<dbReference type="InterPro" id="IPR028889">
    <property type="entry name" value="USP"/>
</dbReference>
<name>A0A0G4HMY1_9ALVE</name>
<feature type="compositionally biased region" description="Basic and acidic residues" evidence="1">
    <location>
        <begin position="219"/>
        <end position="244"/>
    </location>
</feature>
<dbReference type="InterPro" id="IPR018200">
    <property type="entry name" value="USP_CS"/>
</dbReference>
<dbReference type="GO" id="GO:0004843">
    <property type="term" value="F:cysteine-type deubiquitinase activity"/>
    <property type="evidence" value="ECO:0007669"/>
    <property type="project" value="InterPro"/>
</dbReference>
<dbReference type="PROSITE" id="PS50235">
    <property type="entry name" value="USP_3"/>
    <property type="match status" value="1"/>
</dbReference>
<dbReference type="VEuPathDB" id="CryptoDB:Cvel_7583"/>
<organism evidence="3">
    <name type="scientific">Chromera velia CCMP2878</name>
    <dbReference type="NCBI Taxonomy" id="1169474"/>
    <lineage>
        <taxon>Eukaryota</taxon>
        <taxon>Sar</taxon>
        <taxon>Alveolata</taxon>
        <taxon>Colpodellida</taxon>
        <taxon>Chromeraceae</taxon>
        <taxon>Chromera</taxon>
    </lineage>
</organism>
<protein>
    <recommendedName>
        <fullName evidence="2">USP domain-containing protein</fullName>
    </recommendedName>
</protein>
<dbReference type="InterPro" id="IPR038765">
    <property type="entry name" value="Papain-like_cys_pep_sf"/>
</dbReference>
<sequence length="244" mass="26692">MSPYAARSLGVDGSDWTYELSAVFNHIGTAEEGHYMVFVKRRSTWVHFNDAAEPCRGVSRKGSSDGGGCQHVRSCPPPPCCMGAEGFLTVSGSQCPHGRRTYFQLRHASPDHRTYTTSMEELRDLPVVGEAQGGVREDGPRGCKQGQITVGECEPSRKLVALLEKREQEILKEEKKSRSVSSFGSSLLSKVLSPFKVFGWGGDSNSESSSSSSSCSTCGKKEDAAEEARRMEEKGEKVEEKKNE</sequence>
<dbReference type="GO" id="GO:0016579">
    <property type="term" value="P:protein deubiquitination"/>
    <property type="evidence" value="ECO:0007669"/>
    <property type="project" value="InterPro"/>
</dbReference>
<dbReference type="InterPro" id="IPR001394">
    <property type="entry name" value="Peptidase_C19_UCH"/>
</dbReference>
<reference evidence="3" key="1">
    <citation type="submission" date="2014-11" db="EMBL/GenBank/DDBJ databases">
        <authorList>
            <person name="Otto D Thomas"/>
            <person name="Naeem Raeece"/>
        </authorList>
    </citation>
    <scope>NUCLEOTIDE SEQUENCE</scope>
</reference>
<dbReference type="Gene3D" id="3.90.70.10">
    <property type="entry name" value="Cysteine proteinases"/>
    <property type="match status" value="1"/>
</dbReference>